<organism evidence="2 3">
    <name type="scientific">Nitrosomonas communis</name>
    <dbReference type="NCBI Taxonomy" id="44574"/>
    <lineage>
        <taxon>Bacteria</taxon>
        <taxon>Pseudomonadati</taxon>
        <taxon>Pseudomonadota</taxon>
        <taxon>Betaproteobacteria</taxon>
        <taxon>Nitrosomonadales</taxon>
        <taxon>Nitrosomonadaceae</taxon>
        <taxon>Nitrosomonas</taxon>
    </lineage>
</organism>
<feature type="transmembrane region" description="Helical" evidence="1">
    <location>
        <begin position="70"/>
        <end position="91"/>
    </location>
</feature>
<keyword evidence="1" id="KW-0812">Transmembrane</keyword>
<gene>
    <name evidence="2" type="ORF">SAMN05421882_10467</name>
</gene>
<evidence type="ECO:0000313" key="3">
    <source>
        <dbReference type="Proteomes" id="UP000183454"/>
    </source>
</evidence>
<keyword evidence="1" id="KW-1133">Transmembrane helix</keyword>
<protein>
    <submittedName>
        <fullName evidence="2">Uncharacterized protein</fullName>
    </submittedName>
</protein>
<dbReference type="AlphaFoldDB" id="A0A1H2Y3P2"/>
<keyword evidence="1" id="KW-0472">Membrane</keyword>
<reference evidence="2 3" key="1">
    <citation type="submission" date="2016-10" db="EMBL/GenBank/DDBJ databases">
        <authorList>
            <person name="de Groot N.N."/>
        </authorList>
    </citation>
    <scope>NUCLEOTIDE SEQUENCE [LARGE SCALE GENOMIC DNA]</scope>
    <source>
        <strain evidence="2 3">Nm110</strain>
    </source>
</reference>
<evidence type="ECO:0000313" key="2">
    <source>
        <dbReference type="EMBL" id="SDW99438.1"/>
    </source>
</evidence>
<proteinExistence type="predicted"/>
<sequence length="110" mass="12381">MQDQCPHSMEPGTPKTKIESLEREIENINASPNCKILELEKQINLLAEIAKEDADFLLQGKARRVGFIKAMHTTATLTGYAIIIFVLLAIVKFMKGLDFFIKFVTSLIVK</sequence>
<evidence type="ECO:0000256" key="1">
    <source>
        <dbReference type="SAM" id="Phobius"/>
    </source>
</evidence>
<dbReference type="EMBL" id="FNNH01000046">
    <property type="protein sequence ID" value="SDW99438.1"/>
    <property type="molecule type" value="Genomic_DNA"/>
</dbReference>
<accession>A0A1H2Y3P2</accession>
<dbReference type="RefSeq" id="WP_139297634.1">
    <property type="nucleotide sequence ID" value="NZ_FNNH01000046.1"/>
</dbReference>
<name>A0A1H2Y3P2_9PROT</name>
<dbReference type="Proteomes" id="UP000183454">
    <property type="component" value="Unassembled WGS sequence"/>
</dbReference>